<keyword evidence="6 8" id="KW-0472">Membrane</keyword>
<dbReference type="EMBL" id="CR925678">
    <property type="protein sequence ID" value="CAI26507.1"/>
    <property type="molecule type" value="Genomic_DNA"/>
</dbReference>
<evidence type="ECO:0000256" key="7">
    <source>
        <dbReference type="SAM" id="MobiDB-lite"/>
    </source>
</evidence>
<dbReference type="eggNOG" id="COG3505">
    <property type="taxonomic scope" value="Bacteria"/>
</dbReference>
<dbReference type="CDD" id="cd01127">
    <property type="entry name" value="TrwB_TraG_TraD_VirD4"/>
    <property type="match status" value="1"/>
</dbReference>
<dbReference type="KEGG" id="erw:ERWE_CDS_00130"/>
<evidence type="ECO:0000256" key="2">
    <source>
        <dbReference type="ARBA" id="ARBA00008806"/>
    </source>
</evidence>
<dbReference type="Proteomes" id="UP000001021">
    <property type="component" value="Chromosome"/>
</dbReference>
<dbReference type="InterPro" id="IPR003688">
    <property type="entry name" value="TraG/VirD4"/>
</dbReference>
<reference evidence="9 10" key="1">
    <citation type="journal article" date="2006" name="J. Bacteriol.">
        <title>Comparative genomic analysis of three strains of Ehrlichia ruminantium reveals an active process of genome size plasticity.</title>
        <authorList>
            <person name="Frutos R."/>
            <person name="Viari A."/>
            <person name="Ferraz C."/>
            <person name="Morgat A."/>
            <person name="Eychenie S."/>
            <person name="Kandassami Y."/>
            <person name="Chantal I."/>
            <person name="Bensaid A."/>
            <person name="Coissac E."/>
            <person name="Vachiery N."/>
            <person name="Demaille J."/>
            <person name="Martinez D."/>
        </authorList>
    </citation>
    <scope>NUCLEOTIDE SEQUENCE [LARGE SCALE GENOMIC DNA]</scope>
    <source>
        <strain evidence="9 10">Welgevonden</strain>
    </source>
</reference>
<gene>
    <name evidence="9" type="primary">virD4</name>
    <name evidence="9" type="ordered locus">ERWE_CDS_00130</name>
</gene>
<protein>
    <submittedName>
        <fullName evidence="9">VirD4 protein</fullName>
    </submittedName>
</protein>
<comment type="similarity">
    <text evidence="2">Belongs to the VirD4/TraG family.</text>
</comment>
<sequence>MDSTSANHIRNILFLFLGAFFGLEFCFYLSGVLFILMVWGPDYLDFNTINPSFHDFPDRIWPTIFTYIEHWWHNPSLYDAVLLSKLAFSLIIPIGIFSAILWNLRNILFDWRPFKKKESLHGDSRWATEKDIRKIGLRSRKGILLGKDKRGYLIADGFQHALLFAPTGSGKGVGFVIPNLLFWEDSVVVHDIKLENYELTSGWRKKRGQEVFVWNPAQPDGISHCYNPLDWISSKPGQMVDDVQKIANLIMPEQDFWYNEARSLFVGVVLYLLAVPEKVKSFGEVVRTMRSDDVVYNLAVVLDTIGKKIHPVAYMNIAAFLQKADKERSGVVSTMNSSLELWANPLIDTATASSDFNIQDFKRKKVTVYVGLTPDNLTRLRPLMQVFYQQATEFLCRNLPSDDEPYGVLFLMDEFPTLGKMEQFQTGIAYFRGYRVRLFLIIQDTEQLKGIYEEAGMNSFLSNSTYRITFAANNIETANLISQLIGNKTVNQESLNRPKFLDLNPASRSLHISETQRALLLPQEVIMLPRDEQILLIESTYPIKSKKIKYFEDKNFTKKLLKSTFVPTQEPYDPNNIKPTYKENENTIPSLEGNIPAKTDNQEHSMYESIEEEPDNYDDDFDFDDLDEYTDEDYNQEFDDENYDQHDDIYDHKLDTYKENIDEDEDEDENEYEEDDESNEEDVYDDYQNEYHKNTDNTESDTNEINMEYDHNIDQSEDQHHEQYNRNTDHINEGTDDYDDLDHQYEDEDNKESNEDEEENNNHISQNDYLYENNDVEEDIKQTDNKKPKKKNTSKKKNAKQ</sequence>
<accession>A0A0H3M7B1</accession>
<evidence type="ECO:0000313" key="9">
    <source>
        <dbReference type="EMBL" id="CAI26507.1"/>
    </source>
</evidence>
<feature type="compositionally biased region" description="Basic residues" evidence="7">
    <location>
        <begin position="787"/>
        <end position="801"/>
    </location>
</feature>
<dbReference type="AlphaFoldDB" id="A0A0H3M7B1"/>
<dbReference type="FunFam" id="3.40.50.300:FF:002005">
    <property type="entry name" value="Type IV secretion system protein VirD4"/>
    <property type="match status" value="1"/>
</dbReference>
<feature type="compositionally biased region" description="Acidic residues" evidence="7">
    <location>
        <begin position="661"/>
        <end position="688"/>
    </location>
</feature>
<evidence type="ECO:0000256" key="8">
    <source>
        <dbReference type="SAM" id="Phobius"/>
    </source>
</evidence>
<name>A0A0H3M7B1_EHRRW</name>
<dbReference type="HOGENOM" id="CLU_012039_2_1_5"/>
<dbReference type="SUPFAM" id="SSF52540">
    <property type="entry name" value="P-loop containing nucleoside triphosphate hydrolases"/>
    <property type="match status" value="1"/>
</dbReference>
<feature type="compositionally biased region" description="Acidic residues" evidence="7">
    <location>
        <begin position="734"/>
        <end position="759"/>
    </location>
</feature>
<feature type="compositionally biased region" description="Basic and acidic residues" evidence="7">
    <location>
        <begin position="708"/>
        <end position="733"/>
    </location>
</feature>
<organism evidence="9 10">
    <name type="scientific">Ehrlichia ruminantium (strain Welgevonden)</name>
    <dbReference type="NCBI Taxonomy" id="254945"/>
    <lineage>
        <taxon>Bacteria</taxon>
        <taxon>Pseudomonadati</taxon>
        <taxon>Pseudomonadota</taxon>
        <taxon>Alphaproteobacteria</taxon>
        <taxon>Rickettsiales</taxon>
        <taxon>Anaplasmataceae</taxon>
        <taxon>Ehrlichia</taxon>
    </lineage>
</organism>
<feature type="compositionally biased region" description="Acidic residues" evidence="7">
    <location>
        <begin position="609"/>
        <end position="627"/>
    </location>
</feature>
<dbReference type="NCBIfam" id="NF010472">
    <property type="entry name" value="PRK13897.1"/>
    <property type="match status" value="1"/>
</dbReference>
<evidence type="ECO:0000313" key="10">
    <source>
        <dbReference type="Proteomes" id="UP000001021"/>
    </source>
</evidence>
<feature type="transmembrane region" description="Helical" evidence="8">
    <location>
        <begin position="12"/>
        <end position="39"/>
    </location>
</feature>
<evidence type="ECO:0000256" key="3">
    <source>
        <dbReference type="ARBA" id="ARBA00022475"/>
    </source>
</evidence>
<evidence type="ECO:0000256" key="5">
    <source>
        <dbReference type="ARBA" id="ARBA00022989"/>
    </source>
</evidence>
<dbReference type="PANTHER" id="PTHR37937">
    <property type="entry name" value="CONJUGATIVE TRANSFER: DNA TRANSPORT"/>
    <property type="match status" value="1"/>
</dbReference>
<dbReference type="InterPro" id="IPR051539">
    <property type="entry name" value="T4SS-coupling_protein"/>
</dbReference>
<dbReference type="Gene3D" id="3.40.50.300">
    <property type="entry name" value="P-loop containing nucleotide triphosphate hydrolases"/>
    <property type="match status" value="1"/>
</dbReference>
<dbReference type="Pfam" id="PF02534">
    <property type="entry name" value="T4SS-DNA_transf"/>
    <property type="match status" value="1"/>
</dbReference>
<keyword evidence="10" id="KW-1185">Reference proteome</keyword>
<dbReference type="KEGG" id="eru:Erum0260"/>
<dbReference type="PANTHER" id="PTHR37937:SF1">
    <property type="entry name" value="CONJUGATIVE TRANSFER: DNA TRANSPORT"/>
    <property type="match status" value="1"/>
</dbReference>
<feature type="region of interest" description="Disordered" evidence="7">
    <location>
        <begin position="661"/>
        <end position="801"/>
    </location>
</feature>
<proteinExistence type="inferred from homology"/>
<feature type="transmembrane region" description="Helical" evidence="8">
    <location>
        <begin position="86"/>
        <end position="108"/>
    </location>
</feature>
<dbReference type="RefSeq" id="WP_011154709.1">
    <property type="nucleotide sequence ID" value="NC_005295.2"/>
</dbReference>
<evidence type="ECO:0000256" key="4">
    <source>
        <dbReference type="ARBA" id="ARBA00022692"/>
    </source>
</evidence>
<dbReference type="InterPro" id="IPR027417">
    <property type="entry name" value="P-loop_NTPase"/>
</dbReference>
<evidence type="ECO:0000256" key="6">
    <source>
        <dbReference type="ARBA" id="ARBA00023136"/>
    </source>
</evidence>
<feature type="region of interest" description="Disordered" evidence="7">
    <location>
        <begin position="571"/>
        <end position="627"/>
    </location>
</feature>
<keyword evidence="3" id="KW-1003">Cell membrane</keyword>
<keyword evidence="4 8" id="KW-0812">Transmembrane</keyword>
<evidence type="ECO:0000256" key="1">
    <source>
        <dbReference type="ARBA" id="ARBA00004651"/>
    </source>
</evidence>
<comment type="subcellular location">
    <subcellularLocation>
        <location evidence="1">Cell membrane</location>
        <topology evidence="1">Multi-pass membrane protein</topology>
    </subcellularLocation>
</comment>
<dbReference type="GO" id="GO:0005886">
    <property type="term" value="C:plasma membrane"/>
    <property type="evidence" value="ECO:0007669"/>
    <property type="project" value="UniProtKB-SubCell"/>
</dbReference>
<keyword evidence="5 8" id="KW-1133">Transmembrane helix</keyword>
<dbReference type="GeneID" id="33058418"/>